<evidence type="ECO:0000313" key="2">
    <source>
        <dbReference type="EMBL" id="KAG6443042.1"/>
    </source>
</evidence>
<organism evidence="2 3">
    <name type="scientific">Manduca sexta</name>
    <name type="common">Tobacco hawkmoth</name>
    <name type="synonym">Tobacco hornworm</name>
    <dbReference type="NCBI Taxonomy" id="7130"/>
    <lineage>
        <taxon>Eukaryota</taxon>
        <taxon>Metazoa</taxon>
        <taxon>Ecdysozoa</taxon>
        <taxon>Arthropoda</taxon>
        <taxon>Hexapoda</taxon>
        <taxon>Insecta</taxon>
        <taxon>Pterygota</taxon>
        <taxon>Neoptera</taxon>
        <taxon>Endopterygota</taxon>
        <taxon>Lepidoptera</taxon>
        <taxon>Glossata</taxon>
        <taxon>Ditrysia</taxon>
        <taxon>Bombycoidea</taxon>
        <taxon>Sphingidae</taxon>
        <taxon>Sphinginae</taxon>
        <taxon>Sphingini</taxon>
        <taxon>Manduca</taxon>
    </lineage>
</organism>
<reference evidence="2" key="2">
    <citation type="submission" date="2020-12" db="EMBL/GenBank/DDBJ databases">
        <authorList>
            <person name="Kanost M."/>
        </authorList>
    </citation>
    <scope>NUCLEOTIDE SEQUENCE</scope>
</reference>
<dbReference type="EMBL" id="JH668299">
    <property type="protein sequence ID" value="KAG6443042.1"/>
    <property type="molecule type" value="Genomic_DNA"/>
</dbReference>
<sequence>MCLSIFKIKTFVTTTPFPREDAAGLRVRPTPRSGRSGECTTSVSHIKAQGAPRPASRAGRHSTV</sequence>
<gene>
    <name evidence="2" type="ORF">O3G_MSEX002629</name>
</gene>
<feature type="region of interest" description="Disordered" evidence="1">
    <location>
        <begin position="21"/>
        <end position="64"/>
    </location>
</feature>
<name>A0A921YQP9_MANSE</name>
<accession>A0A921YQP9</accession>
<proteinExistence type="predicted"/>
<reference evidence="2" key="1">
    <citation type="journal article" date="2016" name="Insect Biochem. Mol. Biol.">
        <title>Multifaceted biological insights from a draft genome sequence of the tobacco hornworm moth, Manduca sexta.</title>
        <authorList>
            <person name="Kanost M.R."/>
            <person name="Arrese E.L."/>
            <person name="Cao X."/>
            <person name="Chen Y.R."/>
            <person name="Chellapilla S."/>
            <person name="Goldsmith M.R."/>
            <person name="Grosse-Wilde E."/>
            <person name="Heckel D.G."/>
            <person name="Herndon N."/>
            <person name="Jiang H."/>
            <person name="Papanicolaou A."/>
            <person name="Qu J."/>
            <person name="Soulages J.L."/>
            <person name="Vogel H."/>
            <person name="Walters J."/>
            <person name="Waterhouse R.M."/>
            <person name="Ahn S.J."/>
            <person name="Almeida F.C."/>
            <person name="An C."/>
            <person name="Aqrawi P."/>
            <person name="Bretschneider A."/>
            <person name="Bryant W.B."/>
            <person name="Bucks S."/>
            <person name="Chao H."/>
            <person name="Chevignon G."/>
            <person name="Christen J.M."/>
            <person name="Clarke D.F."/>
            <person name="Dittmer N.T."/>
            <person name="Ferguson L.C.F."/>
            <person name="Garavelou S."/>
            <person name="Gordon K.H.J."/>
            <person name="Gunaratna R.T."/>
            <person name="Han Y."/>
            <person name="Hauser F."/>
            <person name="He Y."/>
            <person name="Heidel-Fischer H."/>
            <person name="Hirsh A."/>
            <person name="Hu Y."/>
            <person name="Jiang H."/>
            <person name="Kalra D."/>
            <person name="Klinner C."/>
            <person name="Konig C."/>
            <person name="Kovar C."/>
            <person name="Kroll A.R."/>
            <person name="Kuwar S.S."/>
            <person name="Lee S.L."/>
            <person name="Lehman R."/>
            <person name="Li K."/>
            <person name="Li Z."/>
            <person name="Liang H."/>
            <person name="Lovelace S."/>
            <person name="Lu Z."/>
            <person name="Mansfield J.H."/>
            <person name="McCulloch K.J."/>
            <person name="Mathew T."/>
            <person name="Morton B."/>
            <person name="Muzny D.M."/>
            <person name="Neunemann D."/>
            <person name="Ongeri F."/>
            <person name="Pauchet Y."/>
            <person name="Pu L.L."/>
            <person name="Pyrousis I."/>
            <person name="Rao X.J."/>
            <person name="Redding A."/>
            <person name="Roesel C."/>
            <person name="Sanchez-Gracia A."/>
            <person name="Schaack S."/>
            <person name="Shukla A."/>
            <person name="Tetreau G."/>
            <person name="Wang Y."/>
            <person name="Xiong G.H."/>
            <person name="Traut W."/>
            <person name="Walsh T.K."/>
            <person name="Worley K.C."/>
            <person name="Wu D."/>
            <person name="Wu W."/>
            <person name="Wu Y.Q."/>
            <person name="Zhang X."/>
            <person name="Zou Z."/>
            <person name="Zucker H."/>
            <person name="Briscoe A.D."/>
            <person name="Burmester T."/>
            <person name="Clem R.J."/>
            <person name="Feyereisen R."/>
            <person name="Grimmelikhuijzen C.J.P."/>
            <person name="Hamodrakas S.J."/>
            <person name="Hansson B.S."/>
            <person name="Huguet E."/>
            <person name="Jermiin L.S."/>
            <person name="Lan Q."/>
            <person name="Lehman H.K."/>
            <person name="Lorenzen M."/>
            <person name="Merzendorfer H."/>
            <person name="Michalopoulos I."/>
            <person name="Morton D.B."/>
            <person name="Muthukrishnan S."/>
            <person name="Oakeshott J.G."/>
            <person name="Palmer W."/>
            <person name="Park Y."/>
            <person name="Passarelli A.L."/>
            <person name="Rozas J."/>
            <person name="Schwartz L.M."/>
            <person name="Smith W."/>
            <person name="Southgate A."/>
            <person name="Vilcinskas A."/>
            <person name="Vogt R."/>
            <person name="Wang P."/>
            <person name="Werren J."/>
            <person name="Yu X.Q."/>
            <person name="Zhou J.J."/>
            <person name="Brown S.J."/>
            <person name="Scherer S.E."/>
            <person name="Richards S."/>
            <person name="Blissard G.W."/>
        </authorList>
    </citation>
    <scope>NUCLEOTIDE SEQUENCE</scope>
</reference>
<keyword evidence="3" id="KW-1185">Reference proteome</keyword>
<dbReference type="Proteomes" id="UP000791440">
    <property type="component" value="Unassembled WGS sequence"/>
</dbReference>
<comment type="caution">
    <text evidence="2">The sequence shown here is derived from an EMBL/GenBank/DDBJ whole genome shotgun (WGS) entry which is preliminary data.</text>
</comment>
<evidence type="ECO:0000256" key="1">
    <source>
        <dbReference type="SAM" id="MobiDB-lite"/>
    </source>
</evidence>
<protein>
    <submittedName>
        <fullName evidence="2">Uncharacterized protein</fullName>
    </submittedName>
</protein>
<evidence type="ECO:0000313" key="3">
    <source>
        <dbReference type="Proteomes" id="UP000791440"/>
    </source>
</evidence>
<dbReference type="AlphaFoldDB" id="A0A921YQP9"/>